<dbReference type="AlphaFoldDB" id="A0A9Q0HPG2"/>
<dbReference type="InterPro" id="IPR012392">
    <property type="entry name" value="3-ktacl-CoA_syn"/>
</dbReference>
<keyword evidence="5" id="KW-1133">Transmembrane helix</keyword>
<dbReference type="InterPro" id="IPR016039">
    <property type="entry name" value="Thiolase-like"/>
</dbReference>
<evidence type="ECO:0000256" key="3">
    <source>
        <dbReference type="ARBA" id="ARBA00023315"/>
    </source>
</evidence>
<name>A0A9Q0HPG2_9POAL</name>
<dbReference type="PIRSF" id="PIRSF036417">
    <property type="entry name" value="3-ktacl-CoA_syn"/>
    <property type="match status" value="1"/>
</dbReference>
<evidence type="ECO:0000256" key="2">
    <source>
        <dbReference type="ARBA" id="ARBA00022679"/>
    </source>
</evidence>
<sequence>METSHRDYLFSMLYHYCSLLSLILSTAMHILIIFFSNYHPIYHLILTFITLLFHRFFSAPQIHVIDFSCLKPEKHLRVPIASLLEHFNLVKRFDKESITFMTKVITSSGIGEETYLPPSLRLIPVSPTHEDTIQESHMLFFPTLDELFAKTKVLPQEIDLLVVNCSGFCPSPSLSSIVVNRYNMRSDVKSYNISGMGCSAAVLGIDIANRFLMRRRERAYALVVSTEIVSVGWYNGKDRRKLLLNCLFRMGCAAVLLTNQRQTGTLQPKYLLTHLLRTQNAYDDSAYNSASREEDDEGITGFSIQRHIGKAVADLVTSHLRLLGPMILPWEEKLKYVMYRLLHKKYVPNFVKAMKHLCIPSSSQTLIKTVGKGLGLHENALEAVLATFHRYGNQSSSSMLYQMAYLEAKGKIKKGDRVLQLGIGSGLKCNSLVLVCVRDFEIDLKDNPWGDCLHQYPACMH</sequence>
<dbReference type="SUPFAM" id="SSF53901">
    <property type="entry name" value="Thiolase-like"/>
    <property type="match status" value="2"/>
</dbReference>
<dbReference type="Pfam" id="PF08541">
    <property type="entry name" value="ACP_syn_III_C"/>
    <property type="match status" value="1"/>
</dbReference>
<evidence type="ECO:0000259" key="6">
    <source>
        <dbReference type="Pfam" id="PF08392"/>
    </source>
</evidence>
<feature type="transmembrane region" description="Helical" evidence="5">
    <location>
        <begin position="41"/>
        <end position="57"/>
    </location>
</feature>
<evidence type="ECO:0000256" key="5">
    <source>
        <dbReference type="SAM" id="Phobius"/>
    </source>
</evidence>
<keyword evidence="3 4" id="KW-0012">Acyltransferase</keyword>
<reference evidence="8" key="1">
    <citation type="journal article" date="2022" name="Cell">
        <title>Repeat-based holocentromeres influence genome architecture and karyotype evolution.</title>
        <authorList>
            <person name="Hofstatter P.G."/>
            <person name="Thangavel G."/>
            <person name="Lux T."/>
            <person name="Neumann P."/>
            <person name="Vondrak T."/>
            <person name="Novak P."/>
            <person name="Zhang M."/>
            <person name="Costa L."/>
            <person name="Castellani M."/>
            <person name="Scott A."/>
            <person name="Toegelov H."/>
            <person name="Fuchs J."/>
            <person name="Mata-Sucre Y."/>
            <person name="Dias Y."/>
            <person name="Vanzela A.L.L."/>
            <person name="Huettel B."/>
            <person name="Almeida C.C.S."/>
            <person name="Simkova H."/>
            <person name="Souza G."/>
            <person name="Pedrosa-Harand A."/>
            <person name="Macas J."/>
            <person name="Mayer K.F.X."/>
            <person name="Houben A."/>
            <person name="Marques A."/>
        </authorList>
    </citation>
    <scope>NUCLEOTIDE SEQUENCE</scope>
    <source>
        <strain evidence="8">RhyBre1mFocal</strain>
    </source>
</reference>
<feature type="domain" description="FAE" evidence="6">
    <location>
        <begin position="61"/>
        <end position="345"/>
    </location>
</feature>
<gene>
    <name evidence="8" type="ORF">LUZ63_009876</name>
</gene>
<dbReference type="InterPro" id="IPR013747">
    <property type="entry name" value="ACP_syn_III_C"/>
</dbReference>
<comment type="similarity">
    <text evidence="1 4">Belongs to the thiolase-like superfamily. Chalcone/stilbene synthases family.</text>
</comment>
<dbReference type="InterPro" id="IPR013601">
    <property type="entry name" value="FAE1_typ3_polyketide_synth"/>
</dbReference>
<keyword evidence="5" id="KW-0472">Membrane</keyword>
<evidence type="ECO:0000313" key="9">
    <source>
        <dbReference type="Proteomes" id="UP001151287"/>
    </source>
</evidence>
<dbReference type="Gene3D" id="3.40.47.10">
    <property type="match status" value="1"/>
</dbReference>
<keyword evidence="9" id="KW-1185">Reference proteome</keyword>
<comment type="caution">
    <text evidence="8">The sequence shown here is derived from an EMBL/GenBank/DDBJ whole genome shotgun (WGS) entry which is preliminary data.</text>
</comment>
<keyword evidence="5" id="KW-0812">Transmembrane</keyword>
<proteinExistence type="inferred from homology"/>
<dbReference type="CDD" id="cd00831">
    <property type="entry name" value="CHS_like"/>
    <property type="match status" value="1"/>
</dbReference>
<dbReference type="EC" id="2.3.1.-" evidence="4"/>
<dbReference type="OrthoDB" id="329835at2759"/>
<dbReference type="GO" id="GO:0016020">
    <property type="term" value="C:membrane"/>
    <property type="evidence" value="ECO:0007669"/>
    <property type="project" value="InterPro"/>
</dbReference>
<protein>
    <recommendedName>
        <fullName evidence="4">3-ketoacyl-CoA synthase</fullName>
        <ecNumber evidence="4">2.3.1.-</ecNumber>
    </recommendedName>
</protein>
<feature type="transmembrane region" description="Helical" evidence="5">
    <location>
        <begin position="12"/>
        <end position="35"/>
    </location>
</feature>
<dbReference type="GO" id="GO:0016747">
    <property type="term" value="F:acyltransferase activity, transferring groups other than amino-acyl groups"/>
    <property type="evidence" value="ECO:0007669"/>
    <property type="project" value="InterPro"/>
</dbReference>
<accession>A0A9Q0HPG2</accession>
<comment type="pathway">
    <text evidence="4">Lipid metabolism; fatty acid biosynthesis.</text>
</comment>
<evidence type="ECO:0000259" key="7">
    <source>
        <dbReference type="Pfam" id="PF08541"/>
    </source>
</evidence>
<evidence type="ECO:0000313" key="8">
    <source>
        <dbReference type="EMBL" id="KAJ1693178.1"/>
    </source>
</evidence>
<feature type="domain" description="Beta-ketoacyl-[acyl-carrier-protein] synthase III C-terminal" evidence="7">
    <location>
        <begin position="354"/>
        <end position="434"/>
    </location>
</feature>
<dbReference type="GO" id="GO:0006633">
    <property type="term" value="P:fatty acid biosynthetic process"/>
    <property type="evidence" value="ECO:0007669"/>
    <property type="project" value="InterPro"/>
</dbReference>
<dbReference type="Pfam" id="PF08392">
    <property type="entry name" value="FAE1_CUT1_RppA"/>
    <property type="match status" value="1"/>
</dbReference>
<dbReference type="PANTHER" id="PTHR31561">
    <property type="entry name" value="3-KETOACYL-COA SYNTHASE"/>
    <property type="match status" value="1"/>
</dbReference>
<dbReference type="Proteomes" id="UP001151287">
    <property type="component" value="Unassembled WGS sequence"/>
</dbReference>
<evidence type="ECO:0000256" key="4">
    <source>
        <dbReference type="PIRNR" id="PIRNR036417"/>
    </source>
</evidence>
<evidence type="ECO:0000256" key="1">
    <source>
        <dbReference type="ARBA" id="ARBA00005531"/>
    </source>
</evidence>
<dbReference type="EMBL" id="JAMQYH010000003">
    <property type="protein sequence ID" value="KAJ1693178.1"/>
    <property type="molecule type" value="Genomic_DNA"/>
</dbReference>
<keyword evidence="2 4" id="KW-0808">Transferase</keyword>
<organism evidence="8 9">
    <name type="scientific">Rhynchospora breviuscula</name>
    <dbReference type="NCBI Taxonomy" id="2022672"/>
    <lineage>
        <taxon>Eukaryota</taxon>
        <taxon>Viridiplantae</taxon>
        <taxon>Streptophyta</taxon>
        <taxon>Embryophyta</taxon>
        <taxon>Tracheophyta</taxon>
        <taxon>Spermatophyta</taxon>
        <taxon>Magnoliopsida</taxon>
        <taxon>Liliopsida</taxon>
        <taxon>Poales</taxon>
        <taxon>Cyperaceae</taxon>
        <taxon>Cyperoideae</taxon>
        <taxon>Rhynchosporeae</taxon>
        <taxon>Rhynchospora</taxon>
    </lineage>
</organism>